<organism evidence="6 7">
    <name type="scientific">Subtercola boreus</name>
    <dbReference type="NCBI Taxonomy" id="120213"/>
    <lineage>
        <taxon>Bacteria</taxon>
        <taxon>Bacillati</taxon>
        <taxon>Actinomycetota</taxon>
        <taxon>Actinomycetes</taxon>
        <taxon>Micrococcales</taxon>
        <taxon>Microbacteriaceae</taxon>
        <taxon>Subtercola</taxon>
    </lineage>
</organism>
<dbReference type="RefSeq" id="WP_116281524.1">
    <property type="nucleotide sequence ID" value="NZ_NBXA01000002.1"/>
</dbReference>
<dbReference type="Gene3D" id="3.40.50.150">
    <property type="entry name" value="Vaccinia Virus protein VP39"/>
    <property type="match status" value="1"/>
</dbReference>
<comment type="similarity">
    <text evidence="4">Belongs to the class I-like SAM-binding methyltransferase superfamily. MenG/UbiE family.</text>
</comment>
<dbReference type="AlphaFoldDB" id="A0A3E0W4F3"/>
<comment type="pathway">
    <text evidence="4">Quinol/quinone metabolism; menaquinone biosynthesis; menaquinol from 1,4-dihydroxy-2-naphthoate: step 2/2.</text>
</comment>
<dbReference type="InterPro" id="IPR004033">
    <property type="entry name" value="UbiE/COQ5_MeTrFase"/>
</dbReference>
<dbReference type="EC" id="2.1.1.163" evidence="4"/>
<dbReference type="InterPro" id="IPR023576">
    <property type="entry name" value="UbiE/COQ5_MeTrFase_CS"/>
</dbReference>
<dbReference type="PROSITE" id="PS51608">
    <property type="entry name" value="SAM_MT_UBIE"/>
    <property type="match status" value="1"/>
</dbReference>
<evidence type="ECO:0000256" key="4">
    <source>
        <dbReference type="HAMAP-Rule" id="MF_01813"/>
    </source>
</evidence>
<feature type="region of interest" description="Disordered" evidence="5">
    <location>
        <begin position="234"/>
        <end position="253"/>
    </location>
</feature>
<dbReference type="Pfam" id="PF01209">
    <property type="entry name" value="Ubie_methyltran"/>
    <property type="match status" value="1"/>
</dbReference>
<dbReference type="PANTHER" id="PTHR43591">
    <property type="entry name" value="METHYLTRANSFERASE"/>
    <property type="match status" value="1"/>
</dbReference>
<dbReference type="SUPFAM" id="SSF53335">
    <property type="entry name" value="S-adenosyl-L-methionine-dependent methyltransferases"/>
    <property type="match status" value="1"/>
</dbReference>
<feature type="binding site" evidence="4">
    <location>
        <position position="80"/>
    </location>
    <ligand>
        <name>S-adenosyl-L-methionine</name>
        <dbReference type="ChEBI" id="CHEBI:59789"/>
    </ligand>
</feature>
<dbReference type="NCBIfam" id="TIGR01934">
    <property type="entry name" value="MenG_MenH_UbiE"/>
    <property type="match status" value="1"/>
</dbReference>
<dbReference type="Proteomes" id="UP000256709">
    <property type="component" value="Unassembled WGS sequence"/>
</dbReference>
<accession>A0A3E0W4F3</accession>
<dbReference type="InterPro" id="IPR029063">
    <property type="entry name" value="SAM-dependent_MTases_sf"/>
</dbReference>
<feature type="binding site" evidence="4">
    <location>
        <begin position="105"/>
        <end position="106"/>
    </location>
    <ligand>
        <name>S-adenosyl-L-methionine</name>
        <dbReference type="ChEBI" id="CHEBI:59789"/>
    </ligand>
</feature>
<dbReference type="OrthoDB" id="9808140at2"/>
<comment type="catalytic activity">
    <reaction evidence="4">
        <text>a 2-demethylmenaquinol + S-adenosyl-L-methionine = a menaquinol + S-adenosyl-L-homocysteine + H(+)</text>
        <dbReference type="Rhea" id="RHEA:42640"/>
        <dbReference type="Rhea" id="RHEA-COMP:9539"/>
        <dbReference type="Rhea" id="RHEA-COMP:9563"/>
        <dbReference type="ChEBI" id="CHEBI:15378"/>
        <dbReference type="ChEBI" id="CHEBI:18151"/>
        <dbReference type="ChEBI" id="CHEBI:55437"/>
        <dbReference type="ChEBI" id="CHEBI:57856"/>
        <dbReference type="ChEBI" id="CHEBI:59789"/>
        <dbReference type="EC" id="2.1.1.163"/>
    </reaction>
</comment>
<dbReference type="UniPathway" id="UPA00079">
    <property type="reaction ID" value="UER00169"/>
</dbReference>
<dbReference type="PROSITE" id="PS01184">
    <property type="entry name" value="UBIE_2"/>
    <property type="match status" value="1"/>
</dbReference>
<keyword evidence="1 4" id="KW-0489">Methyltransferase</keyword>
<evidence type="ECO:0000256" key="1">
    <source>
        <dbReference type="ARBA" id="ARBA00022603"/>
    </source>
</evidence>
<feature type="binding site" evidence="4">
    <location>
        <position position="122"/>
    </location>
    <ligand>
        <name>S-adenosyl-L-methionine</name>
        <dbReference type="ChEBI" id="CHEBI:59789"/>
    </ligand>
</feature>
<dbReference type="GO" id="GO:0009234">
    <property type="term" value="P:menaquinone biosynthetic process"/>
    <property type="evidence" value="ECO:0007669"/>
    <property type="project" value="UniProtKB-UniRule"/>
</dbReference>
<evidence type="ECO:0000313" key="6">
    <source>
        <dbReference type="EMBL" id="RFA16861.1"/>
    </source>
</evidence>
<evidence type="ECO:0000256" key="5">
    <source>
        <dbReference type="SAM" id="MobiDB-lite"/>
    </source>
</evidence>
<dbReference type="GO" id="GO:0032259">
    <property type="term" value="P:methylation"/>
    <property type="evidence" value="ECO:0007669"/>
    <property type="project" value="UniProtKB-KW"/>
</dbReference>
<feature type="binding site" evidence="4">
    <location>
        <position position="62"/>
    </location>
    <ligand>
        <name>S-adenosyl-L-methionine</name>
        <dbReference type="ChEBI" id="CHEBI:59789"/>
    </ligand>
</feature>
<comment type="caution">
    <text evidence="6">The sequence shown here is derived from an EMBL/GenBank/DDBJ whole genome shotgun (WGS) entry which is preliminary data.</text>
</comment>
<proteinExistence type="inferred from homology"/>
<evidence type="ECO:0000256" key="3">
    <source>
        <dbReference type="ARBA" id="ARBA00022691"/>
    </source>
</evidence>
<keyword evidence="3 4" id="KW-0949">S-adenosyl-L-methionine</keyword>
<dbReference type="PANTHER" id="PTHR43591:SF24">
    <property type="entry name" value="2-METHOXY-6-POLYPRENYL-1,4-BENZOQUINOL METHYLASE, MITOCHONDRIAL"/>
    <property type="match status" value="1"/>
</dbReference>
<gene>
    <name evidence="4" type="primary">menG</name>
    <name evidence="6" type="ORF">B7R21_01795</name>
</gene>
<reference evidence="6 7" key="1">
    <citation type="submission" date="2017-04" db="EMBL/GenBank/DDBJ databases">
        <title>Comparative genome analysis of Subtercola boreus.</title>
        <authorList>
            <person name="Cho Y.-J."/>
            <person name="Cho A."/>
            <person name="Kim O.-S."/>
            <person name="Lee J.-I."/>
        </authorList>
    </citation>
    <scope>NUCLEOTIDE SEQUENCE [LARGE SCALE GENOMIC DNA]</scope>
    <source>
        <strain evidence="6 7">P27444</strain>
    </source>
</reference>
<evidence type="ECO:0000256" key="2">
    <source>
        <dbReference type="ARBA" id="ARBA00022679"/>
    </source>
</evidence>
<comment type="function">
    <text evidence="4">Methyltransferase required for the conversion of demethylmenaquinol (DMKH2) to menaquinol (MKH2).</text>
</comment>
<dbReference type="EMBL" id="NBXA01000002">
    <property type="protein sequence ID" value="RFA16861.1"/>
    <property type="molecule type" value="Genomic_DNA"/>
</dbReference>
<protein>
    <recommendedName>
        <fullName evidence="4">Demethylmenaquinone methyltransferase</fullName>
        <ecNumber evidence="4">2.1.1.163</ecNumber>
    </recommendedName>
</protein>
<evidence type="ECO:0000313" key="7">
    <source>
        <dbReference type="Proteomes" id="UP000256709"/>
    </source>
</evidence>
<name>A0A3E0W4F3_9MICO</name>
<keyword evidence="4" id="KW-0474">Menaquinone biosynthesis</keyword>
<dbReference type="GO" id="GO:0043770">
    <property type="term" value="F:demethylmenaquinone methyltransferase activity"/>
    <property type="evidence" value="ECO:0007669"/>
    <property type="project" value="UniProtKB-UniRule"/>
</dbReference>
<sequence>MSKADLSKQPAQVSAMFDDVSTHYDRTNNVLSVGNALLWRIATTKAVAPKRGERILDLAAGTGTSSASLAAGGAQVVAADFSPGMIEVGKKQQAGNRNVEFVVADGMDLPFADDEFDAVTISFGLRNIVEPRTALAELYRVTKPGGRIVICEFSTPPVGVVKFGYSAYLQRFMPAIAKLASSNPDAYTYLADSIEAWPNQKTLAGWMSAAGFTEVGYRNLTFGIVALHRGTKPRTPAGAAAHTDAAPSVGLTS</sequence>
<dbReference type="CDD" id="cd02440">
    <property type="entry name" value="AdoMet_MTases"/>
    <property type="match status" value="1"/>
</dbReference>
<feature type="compositionally biased region" description="Low complexity" evidence="5">
    <location>
        <begin position="237"/>
        <end position="246"/>
    </location>
</feature>
<keyword evidence="2 4" id="KW-0808">Transferase</keyword>
<dbReference type="HAMAP" id="MF_01813">
    <property type="entry name" value="MenG_UbiE_methyltr"/>
    <property type="match status" value="1"/>
</dbReference>